<evidence type="ECO:0000313" key="1">
    <source>
        <dbReference type="EMBL" id="QFR55979.1"/>
    </source>
</evidence>
<organism evidence="1 2">
    <name type="scientific">Serratia phage Muldoon</name>
    <dbReference type="NCBI Taxonomy" id="2601678"/>
    <lineage>
        <taxon>Viruses</taxon>
        <taxon>Duplodnaviria</taxon>
        <taxon>Heunggongvirae</taxon>
        <taxon>Uroviricota</taxon>
        <taxon>Caudoviricetes</taxon>
        <taxon>Muldoonvirus</taxon>
        <taxon>Muldoonvirus muldoon</taxon>
    </lineage>
</organism>
<accession>A0A5P8PH31</accession>
<name>A0A5P8PH31_9CAUD</name>
<evidence type="ECO:0000313" key="2">
    <source>
        <dbReference type="Proteomes" id="UP000326777"/>
    </source>
</evidence>
<reference evidence="2" key="1">
    <citation type="submission" date="2019-06" db="EMBL/GenBank/DDBJ databases">
        <title>Complete genome sequence of Serratia marcescens phage Muldoon.</title>
        <authorList>
            <person name="Campbell S."/>
            <person name="Atkinson C."/>
            <person name="Moreland R."/>
            <person name="Liu M."/>
            <person name="Ramsey J."/>
            <person name="Leavitt J."/>
        </authorList>
    </citation>
    <scope>NUCLEOTIDE SEQUENCE [LARGE SCALE GENOMIC DNA]</scope>
</reference>
<proteinExistence type="predicted"/>
<sequence>MIRSLVGRVELSNLEEISVIVENSEVFIERQNDYGDHVADLTLSVVSFSTEEIPLPIILTIADEINLDTQLAMELVEHIYDMVQIIL</sequence>
<protein>
    <submittedName>
        <fullName evidence="1">Uncharacterized protein</fullName>
    </submittedName>
</protein>
<dbReference type="EMBL" id="MN095771">
    <property type="protein sequence ID" value="QFR55979.1"/>
    <property type="molecule type" value="Genomic_DNA"/>
</dbReference>
<dbReference type="Proteomes" id="UP000326777">
    <property type="component" value="Genome"/>
</dbReference>
<keyword evidence="2" id="KW-1185">Reference proteome</keyword>
<gene>
    <name evidence="1" type="ORF">CPT_Muldoon_022</name>
</gene>